<dbReference type="AlphaFoldDB" id="A0A8H6CY41"/>
<dbReference type="OrthoDB" id="5100349at2759"/>
<dbReference type="Proteomes" id="UP000544331">
    <property type="component" value="Unassembled WGS sequence"/>
</dbReference>
<protein>
    <recommendedName>
        <fullName evidence="3">Acetoacetate decarboxylase</fullName>
    </recommendedName>
</protein>
<evidence type="ECO:0000313" key="1">
    <source>
        <dbReference type="EMBL" id="KAF5696538.1"/>
    </source>
</evidence>
<organism evidence="1 2">
    <name type="scientific">Fusarium mundagurra</name>
    <dbReference type="NCBI Taxonomy" id="1567541"/>
    <lineage>
        <taxon>Eukaryota</taxon>
        <taxon>Fungi</taxon>
        <taxon>Dikarya</taxon>
        <taxon>Ascomycota</taxon>
        <taxon>Pezizomycotina</taxon>
        <taxon>Sordariomycetes</taxon>
        <taxon>Hypocreomycetidae</taxon>
        <taxon>Hypocreales</taxon>
        <taxon>Nectriaceae</taxon>
        <taxon>Fusarium</taxon>
        <taxon>Fusarium fujikuroi species complex</taxon>
    </lineage>
</organism>
<sequence length="275" mass="30272">MSIRSQPFIGGLLHMSQALPGQAYKFDGPTFPAQICYAFRFTSTYEAIEKLILPPPLKVDRSEPPEVICWYFSSSNSVGPGGTLIPYQGFQFRGHTEHKGVKALAGWEYVDGLAGNKAAMDVMGSWAVQFGMMKRLADFSFIPIDGDKFEVTIKRNGTTLIRLVLTQGSEIDQSIVAGMADNPANPFSKPTLTVREIPNEDYSAYLDQSVLLSPTKQAVIVRRAWEVPEISVEFGHLDDDPLSGLEPKDAGTGVIVNIEVTKGVFNEMKVLDKIH</sequence>
<dbReference type="InterPro" id="IPR023375">
    <property type="entry name" value="ADC_dom_sf"/>
</dbReference>
<reference evidence="1 2" key="1">
    <citation type="submission" date="2020-05" db="EMBL/GenBank/DDBJ databases">
        <title>Identification and distribution of gene clusters putatively required for synthesis of sphingolipid metabolism inhibitors in phylogenetically diverse species of the filamentous fungus Fusarium.</title>
        <authorList>
            <person name="Kim H.-S."/>
            <person name="Busman M."/>
            <person name="Brown D.W."/>
            <person name="Divon H."/>
            <person name="Uhlig S."/>
            <person name="Proctor R.H."/>
        </authorList>
    </citation>
    <scope>NUCLEOTIDE SEQUENCE [LARGE SCALE GENOMIC DNA]</scope>
    <source>
        <strain evidence="1 2">NRRL 66235</strain>
    </source>
</reference>
<accession>A0A8H6CY41</accession>
<gene>
    <name evidence="1" type="ORF">FMUND_15660</name>
</gene>
<evidence type="ECO:0000313" key="2">
    <source>
        <dbReference type="Proteomes" id="UP000544331"/>
    </source>
</evidence>
<comment type="caution">
    <text evidence="1">The sequence shown here is derived from an EMBL/GenBank/DDBJ whole genome shotgun (WGS) entry which is preliminary data.</text>
</comment>
<dbReference type="EMBL" id="JAAOAN010001171">
    <property type="protein sequence ID" value="KAF5696538.1"/>
    <property type="molecule type" value="Genomic_DNA"/>
</dbReference>
<keyword evidence="2" id="KW-1185">Reference proteome</keyword>
<dbReference type="GO" id="GO:0016829">
    <property type="term" value="F:lyase activity"/>
    <property type="evidence" value="ECO:0007669"/>
    <property type="project" value="InterPro"/>
</dbReference>
<evidence type="ECO:0008006" key="3">
    <source>
        <dbReference type="Google" id="ProtNLM"/>
    </source>
</evidence>
<dbReference type="SUPFAM" id="SSF160104">
    <property type="entry name" value="Acetoacetate decarboxylase-like"/>
    <property type="match status" value="1"/>
</dbReference>
<dbReference type="Gene3D" id="2.40.400.10">
    <property type="entry name" value="Acetoacetate decarboxylase-like"/>
    <property type="match status" value="1"/>
</dbReference>
<dbReference type="InterPro" id="IPR010451">
    <property type="entry name" value="Acetoacetate_decarboxylase"/>
</dbReference>
<proteinExistence type="predicted"/>
<dbReference type="Pfam" id="PF06314">
    <property type="entry name" value="ADC"/>
    <property type="match status" value="1"/>
</dbReference>
<name>A0A8H6CY41_9HYPO</name>